<evidence type="ECO:0000313" key="2">
    <source>
        <dbReference type="Proteomes" id="UP000011529"/>
    </source>
</evidence>
<keyword evidence="2" id="KW-1185">Reference proteome</keyword>
<comment type="caution">
    <text evidence="1">The sequence shown here is derived from an EMBL/GenBank/DDBJ whole genome shotgun (WGS) entry which is preliminary data.</text>
</comment>
<name>M2AAA8_9BACT</name>
<proteinExistence type="predicted"/>
<organism evidence="1 2">
    <name type="scientific">Rhodopirellula europaea 6C</name>
    <dbReference type="NCBI Taxonomy" id="1263867"/>
    <lineage>
        <taxon>Bacteria</taxon>
        <taxon>Pseudomonadati</taxon>
        <taxon>Planctomycetota</taxon>
        <taxon>Planctomycetia</taxon>
        <taxon>Pirellulales</taxon>
        <taxon>Pirellulaceae</taxon>
        <taxon>Rhodopirellula</taxon>
    </lineage>
</organism>
<dbReference type="Proteomes" id="UP000011529">
    <property type="component" value="Unassembled WGS sequence"/>
</dbReference>
<dbReference type="EMBL" id="ANMO01000266">
    <property type="protein sequence ID" value="EMB13385.1"/>
    <property type="molecule type" value="Genomic_DNA"/>
</dbReference>
<sequence>MSLFVGRIHFDQQQREYDGTPRGIFLARSVRGSQPMAAKPDAVLPIVKIQLCVLQPFVLVPMRLFRSPDPCLPSFKRAA</sequence>
<dbReference type="AlphaFoldDB" id="M2AAA8"/>
<accession>M2AAA8</accession>
<evidence type="ECO:0000313" key="1">
    <source>
        <dbReference type="EMBL" id="EMB13385.1"/>
    </source>
</evidence>
<reference evidence="1" key="1">
    <citation type="submission" date="2012-11" db="EMBL/GenBank/DDBJ databases">
        <title>Permanent draft genomes of Rhodopirellula europaea strain SH398 and 6C.</title>
        <authorList>
            <person name="Richter M."/>
            <person name="Richter-Heitmann T."/>
            <person name="Frank C."/>
            <person name="Harder J."/>
            <person name="Glockner F.O."/>
        </authorList>
    </citation>
    <scope>NUCLEOTIDE SEQUENCE</scope>
    <source>
        <strain evidence="1">6C</strain>
    </source>
</reference>
<protein>
    <submittedName>
        <fullName evidence="1">Uncharacterized protein</fullName>
    </submittedName>
</protein>
<gene>
    <name evidence="1" type="ORF">RE6C_05878</name>
</gene>
<reference evidence="1" key="2">
    <citation type="journal article" date="2013" name="Mar. Genomics">
        <title>Expression of sulfatases in Rhodopirellula baltica and the diversity of sulfatases in the genus Rhodopirellula.</title>
        <authorList>
            <person name="Wegner C.E."/>
            <person name="Richter-Heitmann T."/>
            <person name="Klindworth A."/>
            <person name="Klockow C."/>
            <person name="Richter M."/>
            <person name="Achstetter T."/>
            <person name="Glockner F.O."/>
            <person name="Harder J."/>
        </authorList>
    </citation>
    <scope>NUCLEOTIDE SEQUENCE [LARGE SCALE GENOMIC DNA]</scope>
    <source>
        <strain evidence="1">6C</strain>
    </source>
</reference>